<reference evidence="3 4" key="1">
    <citation type="submission" date="2017-08" db="EMBL/GenBank/DDBJ databases">
        <title>Acidophilic green algal genome provides insights into adaptation to an acidic environment.</title>
        <authorList>
            <person name="Hirooka S."/>
            <person name="Hirose Y."/>
            <person name="Kanesaki Y."/>
            <person name="Higuchi S."/>
            <person name="Fujiwara T."/>
            <person name="Onuma R."/>
            <person name="Era A."/>
            <person name="Ohbayashi R."/>
            <person name="Uzuka A."/>
            <person name="Nozaki H."/>
            <person name="Yoshikawa H."/>
            <person name="Miyagishima S.Y."/>
        </authorList>
    </citation>
    <scope>NUCLEOTIDE SEQUENCE [LARGE SCALE GENOMIC DNA]</scope>
    <source>
        <strain evidence="3 4">NIES-2499</strain>
    </source>
</reference>
<feature type="compositionally biased region" description="Acidic residues" evidence="1">
    <location>
        <begin position="567"/>
        <end position="577"/>
    </location>
</feature>
<feature type="compositionally biased region" description="Low complexity" evidence="1">
    <location>
        <begin position="339"/>
        <end position="354"/>
    </location>
</feature>
<feature type="domain" description="PH" evidence="2">
    <location>
        <begin position="3"/>
        <end position="107"/>
    </location>
</feature>
<organism evidence="3 4">
    <name type="scientific">Chlamydomonas eustigma</name>
    <dbReference type="NCBI Taxonomy" id="1157962"/>
    <lineage>
        <taxon>Eukaryota</taxon>
        <taxon>Viridiplantae</taxon>
        <taxon>Chlorophyta</taxon>
        <taxon>core chlorophytes</taxon>
        <taxon>Chlorophyceae</taxon>
        <taxon>CS clade</taxon>
        <taxon>Chlamydomonadales</taxon>
        <taxon>Chlamydomonadaceae</taxon>
        <taxon>Chlamydomonas</taxon>
    </lineage>
</organism>
<feature type="compositionally biased region" description="Basic and acidic residues" evidence="1">
    <location>
        <begin position="667"/>
        <end position="682"/>
    </location>
</feature>
<feature type="compositionally biased region" description="Low complexity" evidence="1">
    <location>
        <begin position="306"/>
        <end position="322"/>
    </location>
</feature>
<name>A0A250XLC1_9CHLO</name>
<feature type="compositionally biased region" description="Polar residues" evidence="1">
    <location>
        <begin position="693"/>
        <end position="710"/>
    </location>
</feature>
<dbReference type="Pfam" id="PF00169">
    <property type="entry name" value="PH"/>
    <property type="match status" value="1"/>
</dbReference>
<dbReference type="AlphaFoldDB" id="A0A250XLC1"/>
<proteinExistence type="predicted"/>
<evidence type="ECO:0000259" key="2">
    <source>
        <dbReference type="PROSITE" id="PS50003"/>
    </source>
</evidence>
<dbReference type="SUPFAM" id="SSF50729">
    <property type="entry name" value="PH domain-like"/>
    <property type="match status" value="1"/>
</dbReference>
<feature type="compositionally biased region" description="Polar residues" evidence="1">
    <location>
        <begin position="527"/>
        <end position="555"/>
    </location>
</feature>
<feature type="compositionally biased region" description="Acidic residues" evidence="1">
    <location>
        <begin position="151"/>
        <end position="161"/>
    </location>
</feature>
<sequence length="771" mass="83445">MAAVILDGYLLKKKRDSKSSLLSSKYQKRYFELTADTLAYACYKTDFRPYGGDGKSVQVFNVEELEYVKTKKKVNLEMKFPDRLLRVKAESSNEADRWEVELQKAHMLKVNKQAVVGGGGGVRGTQFDSPLKNSIVPPVSRGTLTHLTIEADSDDGDEDPGDYSPMVNPRVQQPQPIRTFMTMPSQFSFEKTTFSSATTSVASYPTNVDDVKPTNGPPSPRSLLANPKIGSTLIAQTAQHMPVGEEEEEEQQNYRRGDLRPGSRWDNESDDERPAPSSGRNEAAAVPPQSMGSKSAHGSDTAVLQPSLSDTTSAPAPASAAPQQNWLRMAASAAFADADEGPPISISDRPIIRSCQPERLRASGTSTTSSPARTPPSALMVQQQRRPDEDEALVLEASERRAPPSRARQQDPSPPAGMERLVLEEGGFPRTGSMPRIAGGTASPLPGRPPRAQSMARGERPGDEDGQEVLVLGDGVSPSGRPPLHSRTSRQAQEQVLVELRGSAERGSAKSPAVAVRTGSPLAGIPQQKQQGRTGSAASSLGRTSQVASSANSGTEGDENWLASDWDSSDEDSEDEGVAVHQPNGRPSNHCGQNKGAVPSKREPDSEGGGFVEDQHHQQGTRVARQQQQQDKDSDWDSDDNSRAGSHRRSGNQQTHVNRGRGSVIKSSERLSGESPRGRSYQDDSGVAPGSFSPKSSGAMQSRPQLNDSSSRFRRDNDQVYDESAALANDSHGLPKCTRQGQKQESEVSRRMLPADADKNFVEEDWDEDDD</sequence>
<feature type="compositionally biased region" description="Low complexity" evidence="1">
    <location>
        <begin position="362"/>
        <end position="378"/>
    </location>
</feature>
<evidence type="ECO:0000313" key="3">
    <source>
        <dbReference type="EMBL" id="GAX83874.1"/>
    </source>
</evidence>
<dbReference type="EMBL" id="BEGY01000109">
    <property type="protein sequence ID" value="GAX83874.1"/>
    <property type="molecule type" value="Genomic_DNA"/>
</dbReference>
<dbReference type="STRING" id="1157962.A0A250XLC1"/>
<dbReference type="Gene3D" id="2.30.29.30">
    <property type="entry name" value="Pleckstrin-homology domain (PH domain)/Phosphotyrosine-binding domain (PTB)"/>
    <property type="match status" value="1"/>
</dbReference>
<dbReference type="InterPro" id="IPR001849">
    <property type="entry name" value="PH_domain"/>
</dbReference>
<dbReference type="OrthoDB" id="550052at2759"/>
<gene>
    <name evidence="3" type="ORF">CEUSTIGMA_g11299.t1</name>
</gene>
<feature type="region of interest" description="Disordered" evidence="1">
    <location>
        <begin position="204"/>
        <end position="226"/>
    </location>
</feature>
<dbReference type="Proteomes" id="UP000232323">
    <property type="component" value="Unassembled WGS sequence"/>
</dbReference>
<evidence type="ECO:0000313" key="4">
    <source>
        <dbReference type="Proteomes" id="UP000232323"/>
    </source>
</evidence>
<feature type="region of interest" description="Disordered" evidence="1">
    <location>
        <begin position="149"/>
        <end position="170"/>
    </location>
</feature>
<protein>
    <recommendedName>
        <fullName evidence="2">PH domain-containing protein</fullName>
    </recommendedName>
</protein>
<evidence type="ECO:0000256" key="1">
    <source>
        <dbReference type="SAM" id="MobiDB-lite"/>
    </source>
</evidence>
<accession>A0A250XLC1</accession>
<feature type="compositionally biased region" description="Basic and acidic residues" evidence="1">
    <location>
        <begin position="252"/>
        <end position="267"/>
    </location>
</feature>
<keyword evidence="4" id="KW-1185">Reference proteome</keyword>
<dbReference type="PROSITE" id="PS50003">
    <property type="entry name" value="PH_DOMAIN"/>
    <property type="match status" value="1"/>
</dbReference>
<feature type="region of interest" description="Disordered" evidence="1">
    <location>
        <begin position="339"/>
        <end position="771"/>
    </location>
</feature>
<feature type="region of interest" description="Disordered" evidence="1">
    <location>
        <begin position="239"/>
        <end position="325"/>
    </location>
</feature>
<dbReference type="InterPro" id="IPR011993">
    <property type="entry name" value="PH-like_dom_sf"/>
</dbReference>
<feature type="compositionally biased region" description="Polar residues" evidence="1">
    <location>
        <begin position="290"/>
        <end position="304"/>
    </location>
</feature>
<dbReference type="SMART" id="SM00233">
    <property type="entry name" value="PH"/>
    <property type="match status" value="1"/>
</dbReference>
<comment type="caution">
    <text evidence="3">The sequence shown here is derived from an EMBL/GenBank/DDBJ whole genome shotgun (WGS) entry which is preliminary data.</text>
</comment>